<accession>A0A8J2BSK6</accession>
<name>A0A8J2BSK6_9BACT</name>
<evidence type="ECO:0000313" key="1">
    <source>
        <dbReference type="EMBL" id="CAF0695484.1"/>
    </source>
</evidence>
<dbReference type="EMBL" id="CAJNOB010000011">
    <property type="protein sequence ID" value="CAF0695484.1"/>
    <property type="molecule type" value="Genomic_DNA"/>
</dbReference>
<evidence type="ECO:0000313" key="2">
    <source>
        <dbReference type="Proteomes" id="UP000663859"/>
    </source>
</evidence>
<keyword evidence="2" id="KW-1185">Reference proteome</keyword>
<reference evidence="1" key="1">
    <citation type="submission" date="2021-02" db="EMBL/GenBank/DDBJ databases">
        <authorList>
            <person name="Cremers G."/>
            <person name="Picone N."/>
        </authorList>
    </citation>
    <scope>NUCLEOTIDE SEQUENCE</scope>
    <source>
        <strain evidence="1">PQ17</strain>
    </source>
</reference>
<gene>
    <name evidence="1" type="ORF">MPNT_190057</name>
</gene>
<dbReference type="Proteomes" id="UP000663859">
    <property type="component" value="Unassembled WGS sequence"/>
</dbReference>
<organism evidence="1 2">
    <name type="scientific">Candidatus Methylacidithermus pantelleriae</name>
    <dbReference type="NCBI Taxonomy" id="2744239"/>
    <lineage>
        <taxon>Bacteria</taxon>
        <taxon>Pseudomonadati</taxon>
        <taxon>Verrucomicrobiota</taxon>
        <taxon>Methylacidiphilae</taxon>
        <taxon>Methylacidiphilales</taxon>
        <taxon>Methylacidiphilaceae</taxon>
        <taxon>Candidatus Methylacidithermus</taxon>
    </lineage>
</organism>
<sequence>MELEAPSPGDGFPSLTRLRWEIVWQNPLRWQPLRIARSTEFLRMKGALWIWQLRTDNAPSWPGNITRISPSDASSARNLLPTSTPSMPLLAWPTILQTKGTTYPMILATVNSGS</sequence>
<comment type="caution">
    <text evidence="1">The sequence shown here is derived from an EMBL/GenBank/DDBJ whole genome shotgun (WGS) entry which is preliminary data.</text>
</comment>
<protein>
    <submittedName>
        <fullName evidence="1">Uncharacterized protein</fullName>
    </submittedName>
</protein>
<proteinExistence type="predicted"/>
<dbReference type="AlphaFoldDB" id="A0A8J2BSK6"/>